<dbReference type="PANTHER" id="PTHR11920">
    <property type="entry name" value="GUANYLYL CYCLASE"/>
    <property type="match status" value="1"/>
</dbReference>
<dbReference type="GO" id="GO:0001653">
    <property type="term" value="F:peptide receptor activity"/>
    <property type="evidence" value="ECO:0007669"/>
    <property type="project" value="TreeGrafter"/>
</dbReference>
<proteinExistence type="predicted"/>
<dbReference type="SUPFAM" id="SSF56112">
    <property type="entry name" value="Protein kinase-like (PK-like)"/>
    <property type="match status" value="1"/>
</dbReference>
<dbReference type="InterPro" id="IPR011009">
    <property type="entry name" value="Kinase-like_dom_sf"/>
</dbReference>
<dbReference type="AlphaFoldDB" id="A0AAD8BTJ2"/>
<dbReference type="InterPro" id="IPR050401">
    <property type="entry name" value="Cyclic_nucleotide_synthase"/>
</dbReference>
<evidence type="ECO:0000313" key="6">
    <source>
        <dbReference type="EMBL" id="KAK0060376.1"/>
    </source>
</evidence>
<accession>A0AAD8BTJ2</accession>
<dbReference type="Gene3D" id="1.10.510.10">
    <property type="entry name" value="Transferase(Phosphotransferase) domain 1"/>
    <property type="match status" value="1"/>
</dbReference>
<keyword evidence="4" id="KW-0141">cGMP biosynthesis</keyword>
<protein>
    <recommendedName>
        <fullName evidence="1">guanylate cyclase</fullName>
        <ecNumber evidence="1">4.6.1.2</ecNumber>
    </recommendedName>
</protein>
<feature type="domain" description="Protein kinase" evidence="5">
    <location>
        <begin position="1"/>
        <end position="56"/>
    </location>
</feature>
<name>A0AAD8BTJ2_BIOPF</name>
<feature type="non-terminal residue" evidence="6">
    <location>
        <position position="56"/>
    </location>
</feature>
<reference evidence="6" key="2">
    <citation type="submission" date="2023-04" db="EMBL/GenBank/DDBJ databases">
        <authorList>
            <person name="Bu L."/>
            <person name="Lu L."/>
            <person name="Laidemitt M.R."/>
            <person name="Zhang S.M."/>
            <person name="Mutuku M."/>
            <person name="Mkoji G."/>
            <person name="Steinauer M."/>
            <person name="Loker E.S."/>
        </authorList>
    </citation>
    <scope>NUCLEOTIDE SEQUENCE</scope>
    <source>
        <strain evidence="6">KasaAsao</strain>
        <tissue evidence="6">Whole Snail</tissue>
    </source>
</reference>
<organism evidence="6 7">
    <name type="scientific">Biomphalaria pfeifferi</name>
    <name type="common">Bloodfluke planorb</name>
    <name type="synonym">Freshwater snail</name>
    <dbReference type="NCBI Taxonomy" id="112525"/>
    <lineage>
        <taxon>Eukaryota</taxon>
        <taxon>Metazoa</taxon>
        <taxon>Spiralia</taxon>
        <taxon>Lophotrochozoa</taxon>
        <taxon>Mollusca</taxon>
        <taxon>Gastropoda</taxon>
        <taxon>Heterobranchia</taxon>
        <taxon>Euthyneura</taxon>
        <taxon>Panpulmonata</taxon>
        <taxon>Hygrophila</taxon>
        <taxon>Lymnaeoidea</taxon>
        <taxon>Planorbidae</taxon>
        <taxon>Biomphalaria</taxon>
    </lineage>
</organism>
<keyword evidence="7" id="KW-1185">Reference proteome</keyword>
<dbReference type="GO" id="GO:0005886">
    <property type="term" value="C:plasma membrane"/>
    <property type="evidence" value="ECO:0007669"/>
    <property type="project" value="TreeGrafter"/>
</dbReference>
<evidence type="ECO:0000256" key="4">
    <source>
        <dbReference type="ARBA" id="ARBA00023293"/>
    </source>
</evidence>
<sequence>MHHENLTGFLGACVDPGHLCLLYEYCKKGSLQDVLLNDSIKLDWTFKVSLLKDVAK</sequence>
<keyword evidence="2" id="KW-0547">Nucleotide-binding</keyword>
<reference evidence="6" key="1">
    <citation type="journal article" date="2023" name="PLoS Negl. Trop. Dis.">
        <title>A genome sequence for Biomphalaria pfeifferi, the major vector snail for the human-infecting parasite Schistosoma mansoni.</title>
        <authorList>
            <person name="Bu L."/>
            <person name="Lu L."/>
            <person name="Laidemitt M.R."/>
            <person name="Zhang S.M."/>
            <person name="Mutuku M."/>
            <person name="Mkoji G."/>
            <person name="Steinauer M."/>
            <person name="Loker E.S."/>
        </authorList>
    </citation>
    <scope>NUCLEOTIDE SEQUENCE</scope>
    <source>
        <strain evidence="6">KasaAsao</strain>
    </source>
</reference>
<evidence type="ECO:0000259" key="5">
    <source>
        <dbReference type="PROSITE" id="PS50011"/>
    </source>
</evidence>
<keyword evidence="6" id="KW-0675">Receptor</keyword>
<dbReference type="EC" id="4.6.1.2" evidence="1"/>
<comment type="caution">
    <text evidence="6">The sequence shown here is derived from an EMBL/GenBank/DDBJ whole genome shotgun (WGS) entry which is preliminary data.</text>
</comment>
<dbReference type="PROSITE" id="PS50011">
    <property type="entry name" value="PROTEIN_KINASE_DOM"/>
    <property type="match status" value="1"/>
</dbReference>
<dbReference type="GO" id="GO:0004672">
    <property type="term" value="F:protein kinase activity"/>
    <property type="evidence" value="ECO:0007669"/>
    <property type="project" value="InterPro"/>
</dbReference>
<dbReference type="GO" id="GO:0005524">
    <property type="term" value="F:ATP binding"/>
    <property type="evidence" value="ECO:0007669"/>
    <property type="project" value="InterPro"/>
</dbReference>
<evidence type="ECO:0000256" key="1">
    <source>
        <dbReference type="ARBA" id="ARBA00012202"/>
    </source>
</evidence>
<evidence type="ECO:0000256" key="3">
    <source>
        <dbReference type="ARBA" id="ARBA00023239"/>
    </source>
</evidence>
<dbReference type="GO" id="GO:0004383">
    <property type="term" value="F:guanylate cyclase activity"/>
    <property type="evidence" value="ECO:0007669"/>
    <property type="project" value="UniProtKB-EC"/>
</dbReference>
<dbReference type="GO" id="GO:0004016">
    <property type="term" value="F:adenylate cyclase activity"/>
    <property type="evidence" value="ECO:0007669"/>
    <property type="project" value="TreeGrafter"/>
</dbReference>
<dbReference type="GO" id="GO:0007168">
    <property type="term" value="P:receptor guanylyl cyclase signaling pathway"/>
    <property type="evidence" value="ECO:0007669"/>
    <property type="project" value="TreeGrafter"/>
</dbReference>
<dbReference type="InterPro" id="IPR001245">
    <property type="entry name" value="Ser-Thr/Tyr_kinase_cat_dom"/>
</dbReference>
<evidence type="ECO:0000313" key="7">
    <source>
        <dbReference type="Proteomes" id="UP001233172"/>
    </source>
</evidence>
<dbReference type="Proteomes" id="UP001233172">
    <property type="component" value="Unassembled WGS sequence"/>
</dbReference>
<dbReference type="InterPro" id="IPR000719">
    <property type="entry name" value="Prot_kinase_dom"/>
</dbReference>
<keyword evidence="3" id="KW-0456">Lyase</keyword>
<dbReference type="Pfam" id="PF07714">
    <property type="entry name" value="PK_Tyr_Ser-Thr"/>
    <property type="match status" value="1"/>
</dbReference>
<dbReference type="EMBL" id="JASAOG010000036">
    <property type="protein sequence ID" value="KAK0060376.1"/>
    <property type="molecule type" value="Genomic_DNA"/>
</dbReference>
<evidence type="ECO:0000256" key="2">
    <source>
        <dbReference type="ARBA" id="ARBA00022741"/>
    </source>
</evidence>
<dbReference type="PANTHER" id="PTHR11920:SF335">
    <property type="entry name" value="GUANYLATE CYCLASE"/>
    <property type="match status" value="1"/>
</dbReference>
<gene>
    <name evidence="6" type="ORF">Bpfe_010210</name>
</gene>